<proteinExistence type="predicted"/>
<organism evidence="1 2">
    <name type="scientific">Cotesia congregata</name>
    <name type="common">Parasitoid wasp</name>
    <name type="synonym">Apanteles congregatus</name>
    <dbReference type="NCBI Taxonomy" id="51543"/>
    <lineage>
        <taxon>Eukaryota</taxon>
        <taxon>Metazoa</taxon>
        <taxon>Ecdysozoa</taxon>
        <taxon>Arthropoda</taxon>
        <taxon>Hexapoda</taxon>
        <taxon>Insecta</taxon>
        <taxon>Pterygota</taxon>
        <taxon>Neoptera</taxon>
        <taxon>Endopterygota</taxon>
        <taxon>Hymenoptera</taxon>
        <taxon>Apocrita</taxon>
        <taxon>Ichneumonoidea</taxon>
        <taxon>Braconidae</taxon>
        <taxon>Microgastrinae</taxon>
        <taxon>Cotesia</taxon>
    </lineage>
</organism>
<protein>
    <submittedName>
        <fullName evidence="1">Uncharacterized protein</fullName>
    </submittedName>
</protein>
<dbReference type="AlphaFoldDB" id="A0A8J2MR54"/>
<evidence type="ECO:0000313" key="1">
    <source>
        <dbReference type="EMBL" id="CAG5096708.1"/>
    </source>
</evidence>
<sequence length="166" mass="18769">MNEGVDWKSEVGKVWAKMEIGVGRKSMRKIGGLDENGKGLVLVEMDGFSKKKEVMLAKSKLKGEIVRIEDDLTFEERRVKNIIIEEAMKERALGKTVKVRYMKMWVNGVSDVCRPAISATSRGWQRNVTHIFLIIITEKYWCVLGSNPGTTLSESEHRADQAIANL</sequence>
<evidence type="ECO:0000313" key="2">
    <source>
        <dbReference type="Proteomes" id="UP000786811"/>
    </source>
</evidence>
<accession>A0A8J2MR54</accession>
<dbReference type="Proteomes" id="UP000786811">
    <property type="component" value="Unassembled WGS sequence"/>
</dbReference>
<dbReference type="OrthoDB" id="7617398at2759"/>
<comment type="caution">
    <text evidence="1">The sequence shown here is derived from an EMBL/GenBank/DDBJ whole genome shotgun (WGS) entry which is preliminary data.</text>
</comment>
<dbReference type="EMBL" id="CAJNRD030001121">
    <property type="protein sequence ID" value="CAG5096708.1"/>
    <property type="molecule type" value="Genomic_DNA"/>
</dbReference>
<gene>
    <name evidence="1" type="ORF">HICCMSTLAB_LOCUS8345</name>
</gene>
<name>A0A8J2MR54_COTCN</name>
<keyword evidence="2" id="KW-1185">Reference proteome</keyword>
<reference evidence="1" key="1">
    <citation type="submission" date="2021-04" db="EMBL/GenBank/DDBJ databases">
        <authorList>
            <person name="Chebbi M.A.C M."/>
        </authorList>
    </citation>
    <scope>NUCLEOTIDE SEQUENCE</scope>
</reference>